<reference evidence="1" key="2">
    <citation type="journal article" date="2022" name="New Phytol.">
        <title>Evolutionary transition to the ectomycorrhizal habit in the genomes of a hyperdiverse lineage of mushroom-forming fungi.</title>
        <authorList>
            <person name="Looney B."/>
            <person name="Miyauchi S."/>
            <person name="Morin E."/>
            <person name="Drula E."/>
            <person name="Courty P.E."/>
            <person name="Kohler A."/>
            <person name="Kuo A."/>
            <person name="LaButti K."/>
            <person name="Pangilinan J."/>
            <person name="Lipzen A."/>
            <person name="Riley R."/>
            <person name="Andreopoulos W."/>
            <person name="He G."/>
            <person name="Johnson J."/>
            <person name="Nolan M."/>
            <person name="Tritt A."/>
            <person name="Barry K.W."/>
            <person name="Grigoriev I.V."/>
            <person name="Nagy L.G."/>
            <person name="Hibbett D."/>
            <person name="Henrissat B."/>
            <person name="Matheny P.B."/>
            <person name="Labbe J."/>
            <person name="Martin F.M."/>
        </authorList>
    </citation>
    <scope>NUCLEOTIDE SEQUENCE</scope>
    <source>
        <strain evidence="1">HHB10654</strain>
    </source>
</reference>
<accession>A0ACB8SVF7</accession>
<keyword evidence="1" id="KW-0378">Hydrolase</keyword>
<proteinExistence type="predicted"/>
<reference evidence="1" key="1">
    <citation type="submission" date="2021-03" db="EMBL/GenBank/DDBJ databases">
        <authorList>
            <consortium name="DOE Joint Genome Institute"/>
            <person name="Ahrendt S."/>
            <person name="Looney B.P."/>
            <person name="Miyauchi S."/>
            <person name="Morin E."/>
            <person name="Drula E."/>
            <person name="Courty P.E."/>
            <person name="Chicoki N."/>
            <person name="Fauchery L."/>
            <person name="Kohler A."/>
            <person name="Kuo A."/>
            <person name="Labutti K."/>
            <person name="Pangilinan J."/>
            <person name="Lipzen A."/>
            <person name="Riley R."/>
            <person name="Andreopoulos W."/>
            <person name="He G."/>
            <person name="Johnson J."/>
            <person name="Barry K.W."/>
            <person name="Grigoriev I.V."/>
            <person name="Nagy L."/>
            <person name="Hibbett D."/>
            <person name="Henrissat B."/>
            <person name="Matheny P.B."/>
            <person name="Labbe J."/>
            <person name="Martin F."/>
        </authorList>
    </citation>
    <scope>NUCLEOTIDE SEQUENCE</scope>
    <source>
        <strain evidence="1">HHB10654</strain>
    </source>
</reference>
<evidence type="ECO:0000313" key="2">
    <source>
        <dbReference type="Proteomes" id="UP000814140"/>
    </source>
</evidence>
<comment type="caution">
    <text evidence="1">The sequence shown here is derived from an EMBL/GenBank/DDBJ whole genome shotgun (WGS) entry which is preliminary data.</text>
</comment>
<gene>
    <name evidence="1" type="ORF">BV25DRAFT_990449</name>
</gene>
<protein>
    <submittedName>
        <fullName evidence="1">Glycoside hydrolase</fullName>
    </submittedName>
</protein>
<dbReference type="EMBL" id="MU277221">
    <property type="protein sequence ID" value="KAI0060172.1"/>
    <property type="molecule type" value="Genomic_DNA"/>
</dbReference>
<dbReference type="Proteomes" id="UP000814140">
    <property type="component" value="Unassembled WGS sequence"/>
</dbReference>
<evidence type="ECO:0000313" key="1">
    <source>
        <dbReference type="EMBL" id="KAI0060172.1"/>
    </source>
</evidence>
<keyword evidence="2" id="KW-1185">Reference proteome</keyword>
<organism evidence="1 2">
    <name type="scientific">Artomyces pyxidatus</name>
    <dbReference type="NCBI Taxonomy" id="48021"/>
    <lineage>
        <taxon>Eukaryota</taxon>
        <taxon>Fungi</taxon>
        <taxon>Dikarya</taxon>
        <taxon>Basidiomycota</taxon>
        <taxon>Agaricomycotina</taxon>
        <taxon>Agaricomycetes</taxon>
        <taxon>Russulales</taxon>
        <taxon>Auriscalpiaceae</taxon>
        <taxon>Artomyces</taxon>
    </lineage>
</organism>
<sequence>MRVSWGLAALVALGRPVLGQYQIWDIWQTVWDRSKLYTSLKPSQPINFGSPGAIGAADIDVDDTSTYQSVWGLGGGLTDSSALILNNLKNTNPTNYNALLHTLFDPTDGAQAAGLTFVRIPIGASDFSARDYSLDDVSGDTGFNQFNINNAPSYLFSVLKDIHAINQYLRIIITPWSPPAWMKSSGTMNGGSMNTGLVTQYATYLLKAVQGFQNQGFTPYGISIQNEPENSNPSYPTCTMPVNIMAQVGTTLRTLLNNNGLSYVKVLGYDHNWDDAANYPVQLMQQAGNAFDGVQFHCYAGDVSQQNTFHTQYPQKEIYFTECSGTYGSDWWSDIKWYMNELFIGAFEYNAHSALMWNIALDGNGNPKLPGTTSCGGPGCRPIATVNSDGSYSLNQEYYSMAQASRAILPRDVNGPWGKRIGVSVGGELNWALRVGAYVTGRVSSTDWLRYSLVVLNWCASPPSFAYEVADDMVWRMCRDDSASTTWNPQPVQATIEFRGTQATYTFPVGVTTLWWYAPPTSVQSNGTEAEFDGAIYNDAHGEQQPMAAFH</sequence>
<name>A0ACB8SVF7_9AGAM</name>